<proteinExistence type="predicted"/>
<dbReference type="Proteomes" id="UP000887574">
    <property type="component" value="Unplaced"/>
</dbReference>
<reference evidence="2" key="1">
    <citation type="submission" date="2022-11" db="UniProtKB">
        <authorList>
            <consortium name="WormBaseParasite"/>
        </authorList>
    </citation>
    <scope>IDENTIFICATION</scope>
</reference>
<name>A0A915D8S1_9BILA</name>
<dbReference type="WBParaSite" id="jg17331">
    <property type="protein sequence ID" value="jg17331"/>
    <property type="gene ID" value="jg17331"/>
</dbReference>
<sequence length="106" mass="12331">MEDQQLVLETPMNSKYNLNIHRLLFHSQFIDKCERFSIQGGSNHGPLTEVCPPVKIMQSDLQYCRQLLLSSSAINIDLDVKDLTDYIFSTTNLKAYERRCCRFQVD</sequence>
<dbReference type="AlphaFoldDB" id="A0A915D8S1"/>
<evidence type="ECO:0000313" key="1">
    <source>
        <dbReference type="Proteomes" id="UP000887574"/>
    </source>
</evidence>
<organism evidence="1 2">
    <name type="scientific">Ditylenchus dipsaci</name>
    <dbReference type="NCBI Taxonomy" id="166011"/>
    <lineage>
        <taxon>Eukaryota</taxon>
        <taxon>Metazoa</taxon>
        <taxon>Ecdysozoa</taxon>
        <taxon>Nematoda</taxon>
        <taxon>Chromadorea</taxon>
        <taxon>Rhabditida</taxon>
        <taxon>Tylenchina</taxon>
        <taxon>Tylenchomorpha</taxon>
        <taxon>Sphaerularioidea</taxon>
        <taxon>Anguinidae</taxon>
        <taxon>Anguininae</taxon>
        <taxon>Ditylenchus</taxon>
    </lineage>
</organism>
<evidence type="ECO:0000313" key="2">
    <source>
        <dbReference type="WBParaSite" id="jg17331"/>
    </source>
</evidence>
<keyword evidence="1" id="KW-1185">Reference proteome</keyword>
<protein>
    <submittedName>
        <fullName evidence="2">Uncharacterized protein</fullName>
    </submittedName>
</protein>
<accession>A0A915D8S1</accession>